<dbReference type="RefSeq" id="WP_091448065.1">
    <property type="nucleotide sequence ID" value="NZ_FMZZ01000001.1"/>
</dbReference>
<sequence>MPHPMPDTGFVDPRTVLTSAELAAATANVSATPPLSAAQLDRIGDIFAPVVRRMTTSSLPSP</sequence>
<dbReference type="EMBL" id="FMZZ01000001">
    <property type="protein sequence ID" value="SDC26016.1"/>
    <property type="molecule type" value="Genomic_DNA"/>
</dbReference>
<accession>A0A1G6K6T0</accession>
<proteinExistence type="predicted"/>
<name>A0A1G6K6T0_9PSEU</name>
<dbReference type="STRING" id="1271860.SAMN05216174_101717"/>
<reference evidence="2" key="1">
    <citation type="submission" date="2016-10" db="EMBL/GenBank/DDBJ databases">
        <authorList>
            <person name="Varghese N."/>
            <person name="Submissions S."/>
        </authorList>
    </citation>
    <scope>NUCLEOTIDE SEQUENCE [LARGE SCALE GENOMIC DNA]</scope>
    <source>
        <strain evidence="2">IBRC-M 10403</strain>
    </source>
</reference>
<keyword evidence="2" id="KW-1185">Reference proteome</keyword>
<protein>
    <submittedName>
        <fullName evidence="1">Uncharacterized protein</fullName>
    </submittedName>
</protein>
<organism evidence="1 2">
    <name type="scientific">Actinokineospora iranica</name>
    <dbReference type="NCBI Taxonomy" id="1271860"/>
    <lineage>
        <taxon>Bacteria</taxon>
        <taxon>Bacillati</taxon>
        <taxon>Actinomycetota</taxon>
        <taxon>Actinomycetes</taxon>
        <taxon>Pseudonocardiales</taxon>
        <taxon>Pseudonocardiaceae</taxon>
        <taxon>Actinokineospora</taxon>
    </lineage>
</organism>
<dbReference type="AlphaFoldDB" id="A0A1G6K6T0"/>
<dbReference type="Proteomes" id="UP000199501">
    <property type="component" value="Unassembled WGS sequence"/>
</dbReference>
<evidence type="ECO:0000313" key="1">
    <source>
        <dbReference type="EMBL" id="SDC26016.1"/>
    </source>
</evidence>
<evidence type="ECO:0000313" key="2">
    <source>
        <dbReference type="Proteomes" id="UP000199501"/>
    </source>
</evidence>
<gene>
    <name evidence="1" type="ORF">SAMN05216174_101717</name>
</gene>